<sequence length="456" mass="49853">MVFLGTDGAVGSCDSDGDSLFGEGEADFDSASLFGDGDDDGNGSNSPFMDTTLPPSPPASCSSSTFTGLTLPAPPKPPAPLLPPRSTLVLPSPPPITVSQPELNLDSLPQTPPVSQGPASPLASAETQRPELQHTFPTPPCEGAQAQGQLDVSTHSFTLADDFQVSWDSELIWPDWADFTQEDLAIDFSLPEPDFVRDAQACPDILQNWDLNLELDAFQDLGAPQFELPSEISPVELPGDVEIRSENCMPRRIDGPDGDPESLVEFIPAFTAKTTKEQVFQSLGLCRLHHTALMRELRDFLSDPSNAHHRQELQSLQQEVMKKAFIRLSLKFLQHTLHGLECRAIQWFGLASVPHRAAKSPIWPDDSSEIVCCVTVLLYQTFKNSKQKARAALTRQQKKNSRKNQATEESPAELDQPPAKRQQIHGPATTGVVASLDPEIRVNNFSQEPQMVTCTN</sequence>
<protein>
    <submittedName>
        <fullName evidence="2">Uncharacterized protein</fullName>
    </submittedName>
</protein>
<gene>
    <name evidence="2" type="ORF">PoMZ_04297</name>
</gene>
<accession>A0A4P7NCP6</accession>
<name>A0A4P7NCP6_PYROR</name>
<dbReference type="EMBL" id="CP034206">
    <property type="protein sequence ID" value="QBZ59336.1"/>
    <property type="molecule type" value="Genomic_DNA"/>
</dbReference>
<feature type="compositionally biased region" description="Pro residues" evidence="1">
    <location>
        <begin position="72"/>
        <end position="83"/>
    </location>
</feature>
<feature type="region of interest" description="Disordered" evidence="1">
    <location>
        <begin position="390"/>
        <end position="435"/>
    </location>
</feature>
<organism evidence="2 3">
    <name type="scientific">Pyricularia oryzae</name>
    <name type="common">Rice blast fungus</name>
    <name type="synonym">Magnaporthe oryzae</name>
    <dbReference type="NCBI Taxonomy" id="318829"/>
    <lineage>
        <taxon>Eukaryota</taxon>
        <taxon>Fungi</taxon>
        <taxon>Dikarya</taxon>
        <taxon>Ascomycota</taxon>
        <taxon>Pezizomycotina</taxon>
        <taxon>Sordariomycetes</taxon>
        <taxon>Sordariomycetidae</taxon>
        <taxon>Magnaporthales</taxon>
        <taxon>Pyriculariaceae</taxon>
        <taxon>Pyricularia</taxon>
    </lineage>
</organism>
<reference evidence="2 3" key="1">
    <citation type="journal article" date="2019" name="Mol. Biol. Evol.">
        <title>Blast fungal genomes show frequent chromosomal changes, gene gains and losses, and effector gene turnover.</title>
        <authorList>
            <person name="Gomez Luciano L.B."/>
            <person name="Jason Tsai I."/>
            <person name="Chuma I."/>
            <person name="Tosa Y."/>
            <person name="Chen Y.H."/>
            <person name="Li J.Y."/>
            <person name="Li M.Y."/>
            <person name="Jade Lu M.Y."/>
            <person name="Nakayashiki H."/>
            <person name="Li W.H."/>
        </authorList>
    </citation>
    <scope>NUCLEOTIDE SEQUENCE [LARGE SCALE GENOMIC DNA]</scope>
    <source>
        <strain evidence="2">MZ5-1-6</strain>
    </source>
</reference>
<feature type="region of interest" description="Disordered" evidence="1">
    <location>
        <begin position="1"/>
        <end position="129"/>
    </location>
</feature>
<dbReference type="VEuPathDB" id="FungiDB:M_BR32_EuGene_00048411"/>
<evidence type="ECO:0000256" key="1">
    <source>
        <dbReference type="SAM" id="MobiDB-lite"/>
    </source>
</evidence>
<dbReference type="Proteomes" id="UP000294847">
    <property type="component" value="Chromosome 3"/>
</dbReference>
<feature type="compositionally biased region" description="Polar residues" evidence="1">
    <location>
        <begin position="97"/>
        <end position="118"/>
    </location>
</feature>
<evidence type="ECO:0000313" key="3">
    <source>
        <dbReference type="Proteomes" id="UP000294847"/>
    </source>
</evidence>
<dbReference type="AlphaFoldDB" id="A0A4P7NCP6"/>
<proteinExistence type="predicted"/>
<evidence type="ECO:0000313" key="2">
    <source>
        <dbReference type="EMBL" id="QBZ59336.1"/>
    </source>
</evidence>